<evidence type="ECO:0000313" key="1">
    <source>
        <dbReference type="EMBL" id="TWV41870.1"/>
    </source>
</evidence>
<comment type="caution">
    <text evidence="1">The sequence shown here is derived from an EMBL/GenBank/DDBJ whole genome shotgun (WGS) entry which is preliminary data.</text>
</comment>
<evidence type="ECO:0000313" key="2">
    <source>
        <dbReference type="Proteomes" id="UP000320481"/>
    </source>
</evidence>
<proteinExistence type="predicted"/>
<reference evidence="1" key="1">
    <citation type="journal article" date="2019" name="Microbiol. Resour. Announc.">
        <title>Draft Genomic Sequences of Streptomyces misionensis and Streptomyces albidoflavus, bacteria applied for phytopathogen biocontrol.</title>
        <authorList>
            <person name="Pylro V."/>
            <person name="Dias A."/>
            <person name="Andreote F."/>
            <person name="Varani A."/>
            <person name="Andreote C."/>
            <person name="Bernardo E."/>
            <person name="Martins T."/>
        </authorList>
    </citation>
    <scope>NUCLEOTIDE SEQUENCE [LARGE SCALE GENOMIC DNA]</scope>
    <source>
        <strain evidence="1">66</strain>
    </source>
</reference>
<gene>
    <name evidence="1" type="ORF">FRZ03_20510</name>
</gene>
<accession>A0A5C6JLG2</accession>
<name>A0A5C6JLG2_9ACTN</name>
<organism evidence="1 2">
    <name type="scientific">Streptomyces misionensis</name>
    <dbReference type="NCBI Taxonomy" id="67331"/>
    <lineage>
        <taxon>Bacteria</taxon>
        <taxon>Bacillati</taxon>
        <taxon>Actinomycetota</taxon>
        <taxon>Actinomycetes</taxon>
        <taxon>Kitasatosporales</taxon>
        <taxon>Streptomycetaceae</taxon>
        <taxon>Streptomyces</taxon>
    </lineage>
</organism>
<sequence>MLSRRRWCAGRWPAGRWSFQLVLQAPRVVAGMLGYHAVHAEAVAAEAGSTWKKYAPGERGRRPHQETGDR</sequence>
<protein>
    <submittedName>
        <fullName evidence="1">Uncharacterized protein</fullName>
    </submittedName>
</protein>
<dbReference type="Proteomes" id="UP000320481">
    <property type="component" value="Unassembled WGS sequence"/>
</dbReference>
<dbReference type="AlphaFoldDB" id="A0A5C6JLG2"/>
<keyword evidence="2" id="KW-1185">Reference proteome</keyword>
<dbReference type="EMBL" id="VOGW01000115">
    <property type="protein sequence ID" value="TWV41870.1"/>
    <property type="molecule type" value="Genomic_DNA"/>
</dbReference>